<dbReference type="GO" id="GO:0005737">
    <property type="term" value="C:cytoplasm"/>
    <property type="evidence" value="ECO:0007669"/>
    <property type="project" value="TreeGrafter"/>
</dbReference>
<comment type="caution">
    <text evidence="2">The sequence shown here is derived from an EMBL/GenBank/DDBJ whole genome shotgun (WGS) entry which is preliminary data.</text>
</comment>
<dbReference type="Pfam" id="PF03399">
    <property type="entry name" value="SAC3_GANP"/>
    <property type="match status" value="1"/>
</dbReference>
<evidence type="ECO:0000313" key="3">
    <source>
        <dbReference type="Proteomes" id="UP001457282"/>
    </source>
</evidence>
<dbReference type="Gene3D" id="1.25.40.990">
    <property type="match status" value="1"/>
</dbReference>
<dbReference type="PANTHER" id="PTHR12436">
    <property type="entry name" value="80 KDA MCM3-ASSOCIATED PROTEIN"/>
    <property type="match status" value="1"/>
</dbReference>
<evidence type="ECO:0000259" key="1">
    <source>
        <dbReference type="PROSITE" id="PS50250"/>
    </source>
</evidence>
<proteinExistence type="predicted"/>
<dbReference type="GO" id="GO:0006406">
    <property type="term" value="P:mRNA export from nucleus"/>
    <property type="evidence" value="ECO:0007669"/>
    <property type="project" value="TreeGrafter"/>
</dbReference>
<protein>
    <recommendedName>
        <fullName evidence="1">PCI domain-containing protein</fullName>
    </recommendedName>
</protein>
<organism evidence="2 3">
    <name type="scientific">Rubus argutus</name>
    <name type="common">Southern blackberry</name>
    <dbReference type="NCBI Taxonomy" id="59490"/>
    <lineage>
        <taxon>Eukaryota</taxon>
        <taxon>Viridiplantae</taxon>
        <taxon>Streptophyta</taxon>
        <taxon>Embryophyta</taxon>
        <taxon>Tracheophyta</taxon>
        <taxon>Spermatophyta</taxon>
        <taxon>Magnoliopsida</taxon>
        <taxon>eudicotyledons</taxon>
        <taxon>Gunneridae</taxon>
        <taxon>Pentapetalae</taxon>
        <taxon>rosids</taxon>
        <taxon>fabids</taxon>
        <taxon>Rosales</taxon>
        <taxon>Rosaceae</taxon>
        <taxon>Rosoideae</taxon>
        <taxon>Rosoideae incertae sedis</taxon>
        <taxon>Rubus</taxon>
    </lineage>
</organism>
<name>A0AAW1XCR1_RUBAR</name>
<dbReference type="GO" id="GO:0070390">
    <property type="term" value="C:transcription export complex 2"/>
    <property type="evidence" value="ECO:0007669"/>
    <property type="project" value="TreeGrafter"/>
</dbReference>
<keyword evidence="3" id="KW-1185">Reference proteome</keyword>
<gene>
    <name evidence="2" type="ORF">M0R45_020735</name>
</gene>
<feature type="domain" description="PCI" evidence="1">
    <location>
        <begin position="54"/>
        <end position="213"/>
    </location>
</feature>
<dbReference type="InterPro" id="IPR045107">
    <property type="entry name" value="SAC3/GANP/THP3"/>
</dbReference>
<sequence length="213" mass="24533">MRAIRMDLRMQHIFNQEAISMLEQMIRLHIIAMHELCEYSKGEGFAEGFDAHLNIEQMNKTSVELFQMYDDHRKKGISIPTEKEFRGYYALLKLDKHPGHMVEPAELSLDLAKMTPEIRQTSEVLFARDVARACRTGNFIAFFRLARKASYLQACLMHAHFAKLRTLALASLQAGLQNNQGLPIADVAKWLAMEEEETESLSEYHGFQMQVIQ</sequence>
<accession>A0AAW1XCR1</accession>
<evidence type="ECO:0000313" key="2">
    <source>
        <dbReference type="EMBL" id="KAK9933540.1"/>
    </source>
</evidence>
<reference evidence="2 3" key="1">
    <citation type="journal article" date="2023" name="G3 (Bethesda)">
        <title>A chromosome-length genome assembly and annotation of blackberry (Rubus argutus, cv. 'Hillquist').</title>
        <authorList>
            <person name="Bruna T."/>
            <person name="Aryal R."/>
            <person name="Dudchenko O."/>
            <person name="Sargent D.J."/>
            <person name="Mead D."/>
            <person name="Buti M."/>
            <person name="Cavallini A."/>
            <person name="Hytonen T."/>
            <person name="Andres J."/>
            <person name="Pham M."/>
            <person name="Weisz D."/>
            <person name="Mascagni F."/>
            <person name="Usai G."/>
            <person name="Natali L."/>
            <person name="Bassil N."/>
            <person name="Fernandez G.E."/>
            <person name="Lomsadze A."/>
            <person name="Armour M."/>
            <person name="Olukolu B."/>
            <person name="Poorten T."/>
            <person name="Britton C."/>
            <person name="Davik J."/>
            <person name="Ashrafi H."/>
            <person name="Aiden E.L."/>
            <person name="Borodovsky M."/>
            <person name="Worthington M."/>
        </authorList>
    </citation>
    <scope>NUCLEOTIDE SEQUENCE [LARGE SCALE GENOMIC DNA]</scope>
    <source>
        <strain evidence="2">PI 553951</strain>
    </source>
</reference>
<dbReference type="InterPro" id="IPR005062">
    <property type="entry name" value="SAC3/GANP/THP3_conserved"/>
</dbReference>
<dbReference type="PANTHER" id="PTHR12436:SF17">
    <property type="entry name" value="SAC3 FAMILY PROTEIN B"/>
    <property type="match status" value="1"/>
</dbReference>
<dbReference type="EMBL" id="JBEDUW010000004">
    <property type="protein sequence ID" value="KAK9933540.1"/>
    <property type="molecule type" value="Genomic_DNA"/>
</dbReference>
<dbReference type="AlphaFoldDB" id="A0AAW1XCR1"/>
<dbReference type="InterPro" id="IPR000717">
    <property type="entry name" value="PCI_dom"/>
</dbReference>
<dbReference type="PROSITE" id="PS50250">
    <property type="entry name" value="PCI"/>
    <property type="match status" value="1"/>
</dbReference>
<dbReference type="Proteomes" id="UP001457282">
    <property type="component" value="Unassembled WGS sequence"/>
</dbReference>